<dbReference type="InterPro" id="IPR036038">
    <property type="entry name" value="Aminotransferase-like"/>
</dbReference>
<dbReference type="PANTHER" id="PTHR42743:SF13">
    <property type="entry name" value="P-LOOP CONTAINING NUCLEOSIDE TRIPHOSPHATE HYDROLASE PROTEIN"/>
    <property type="match status" value="1"/>
</dbReference>
<dbReference type="InterPro" id="IPR001544">
    <property type="entry name" value="Aminotrans_IV"/>
</dbReference>
<proteinExistence type="inferred from homology"/>
<dbReference type="SUPFAM" id="SSF56752">
    <property type="entry name" value="D-aminoacid aminotransferase-like PLP-dependent enzymes"/>
    <property type="match status" value="1"/>
</dbReference>
<dbReference type="EMBL" id="JAPOHD010000008">
    <property type="protein sequence ID" value="MCY1719598.1"/>
    <property type="molecule type" value="Genomic_DNA"/>
</dbReference>
<dbReference type="Pfam" id="PF01063">
    <property type="entry name" value="Aminotran_4"/>
    <property type="match status" value="1"/>
</dbReference>
<dbReference type="RefSeq" id="WP_343331936.1">
    <property type="nucleotide sequence ID" value="NZ_JAPOHD010000008.1"/>
</dbReference>
<gene>
    <name evidence="2" type="ORF">OU798_04555</name>
</gene>
<accession>A0A9X3F380</accession>
<dbReference type="GO" id="GO:0046394">
    <property type="term" value="P:carboxylic acid biosynthetic process"/>
    <property type="evidence" value="ECO:0007669"/>
    <property type="project" value="UniProtKB-ARBA"/>
</dbReference>
<dbReference type="Gene3D" id="3.20.10.10">
    <property type="entry name" value="D-amino Acid Aminotransferase, subunit A, domain 2"/>
    <property type="match status" value="1"/>
</dbReference>
<keyword evidence="2" id="KW-0032">Aminotransferase</keyword>
<dbReference type="AlphaFoldDB" id="A0A9X3F380"/>
<dbReference type="GO" id="GO:0008483">
    <property type="term" value="F:transaminase activity"/>
    <property type="evidence" value="ECO:0007669"/>
    <property type="project" value="UniProtKB-KW"/>
</dbReference>
<keyword evidence="2" id="KW-0808">Transferase</keyword>
<organism evidence="2 3">
    <name type="scientific">Draconibacterium aestuarii</name>
    <dbReference type="NCBI Taxonomy" id="2998507"/>
    <lineage>
        <taxon>Bacteria</taxon>
        <taxon>Pseudomonadati</taxon>
        <taxon>Bacteroidota</taxon>
        <taxon>Bacteroidia</taxon>
        <taxon>Marinilabiliales</taxon>
        <taxon>Prolixibacteraceae</taxon>
        <taxon>Draconibacterium</taxon>
    </lineage>
</organism>
<name>A0A9X3F380_9BACT</name>
<evidence type="ECO:0000313" key="2">
    <source>
        <dbReference type="EMBL" id="MCY1719598.1"/>
    </source>
</evidence>
<dbReference type="InterPro" id="IPR043132">
    <property type="entry name" value="BCAT-like_C"/>
</dbReference>
<keyword evidence="3" id="KW-1185">Reference proteome</keyword>
<dbReference type="Proteomes" id="UP001145087">
    <property type="component" value="Unassembled WGS sequence"/>
</dbReference>
<protein>
    <submittedName>
        <fullName evidence="2">Aminotransferase class IV</fullName>
    </submittedName>
</protein>
<comment type="caution">
    <text evidence="2">The sequence shown here is derived from an EMBL/GenBank/DDBJ whole genome shotgun (WGS) entry which is preliminary data.</text>
</comment>
<reference evidence="2" key="1">
    <citation type="submission" date="2022-11" db="EMBL/GenBank/DDBJ databases">
        <title>Marilongibacter aestuarii gen. nov., sp. nov., isolated from tidal flat sediment.</title>
        <authorList>
            <person name="Jiayan W."/>
        </authorList>
    </citation>
    <scope>NUCLEOTIDE SEQUENCE</scope>
    <source>
        <strain evidence="2">Z1-6</strain>
    </source>
</reference>
<dbReference type="InterPro" id="IPR050571">
    <property type="entry name" value="Class-IV_PLP-Dep_Aminotrnsfr"/>
</dbReference>
<dbReference type="PANTHER" id="PTHR42743">
    <property type="entry name" value="AMINO-ACID AMINOTRANSFERASE"/>
    <property type="match status" value="1"/>
</dbReference>
<evidence type="ECO:0000313" key="3">
    <source>
        <dbReference type="Proteomes" id="UP001145087"/>
    </source>
</evidence>
<sequence>MDFLIINGQVVSKKEANLTEFLWDEPFILSQKVWFGFGGIPLFHENISSIERQLNTFNLSLPTLFKNKRELFRLTKRMLNKNKFYRSGFVNYQFFISDKKINTLITCTAFPEFEYTFSKNGLLVDISDLKKNSHSVTGRFKIHNQTLWKAAQTNAVKTAWQGSILLNEKEKVCEGLESNIYMVKNDVLITPSLGSGCYEDTFRPIILELGKSLNLKVAETPELQKEHLFSMDEIFFASEEKGIQWVLGIQSKRFVHEYSDEIHYKLNAFLKDKII</sequence>
<evidence type="ECO:0000256" key="1">
    <source>
        <dbReference type="ARBA" id="ARBA00009320"/>
    </source>
</evidence>
<comment type="similarity">
    <text evidence="1">Belongs to the class-IV pyridoxal-phosphate-dependent aminotransferase family.</text>
</comment>